<gene>
    <name evidence="3" type="ORF">M3P19_04790</name>
</gene>
<sequence length="134" mass="15452">MRRLKSVLLVDDDETTNFLNRFFLKQVNSELTVYTAENGKEAINMLKEGLTEDELPCLIILDTNMPVMNGWEFLDSYDQKFEQTFKEKVVIVMLTALDVEESTRLAMANPNVRDTAQKPLSDITFKALIKKHFS</sequence>
<dbReference type="InterPro" id="IPR052048">
    <property type="entry name" value="ST_Response_Regulator"/>
</dbReference>
<keyword evidence="4" id="KW-1185">Reference proteome</keyword>
<dbReference type="PANTHER" id="PTHR43228">
    <property type="entry name" value="TWO-COMPONENT RESPONSE REGULATOR"/>
    <property type="match status" value="1"/>
</dbReference>
<dbReference type="Gene3D" id="3.40.50.2300">
    <property type="match status" value="1"/>
</dbReference>
<feature type="domain" description="Response regulatory" evidence="2">
    <location>
        <begin position="6"/>
        <end position="133"/>
    </location>
</feature>
<reference evidence="3 4" key="1">
    <citation type="submission" date="2022-05" db="EMBL/GenBank/DDBJ databases">
        <authorList>
            <person name="Park J.-S."/>
        </authorList>
    </citation>
    <scope>NUCLEOTIDE SEQUENCE [LARGE SCALE GENOMIC DNA]</scope>
    <source>
        <strain evidence="3 4">2012CJ35-5</strain>
    </source>
</reference>
<evidence type="ECO:0000313" key="4">
    <source>
        <dbReference type="Proteomes" id="UP001203607"/>
    </source>
</evidence>
<accession>A0ABT0PS86</accession>
<evidence type="ECO:0000256" key="1">
    <source>
        <dbReference type="PROSITE-ProRule" id="PRU00169"/>
    </source>
</evidence>
<dbReference type="InterPro" id="IPR011006">
    <property type="entry name" value="CheY-like_superfamily"/>
</dbReference>
<proteinExistence type="predicted"/>
<dbReference type="PANTHER" id="PTHR43228:SF1">
    <property type="entry name" value="TWO-COMPONENT RESPONSE REGULATOR ARR22"/>
    <property type="match status" value="1"/>
</dbReference>
<evidence type="ECO:0000313" key="3">
    <source>
        <dbReference type="EMBL" id="MCL6273313.1"/>
    </source>
</evidence>
<dbReference type="SMART" id="SM00448">
    <property type="entry name" value="REC"/>
    <property type="match status" value="1"/>
</dbReference>
<keyword evidence="1" id="KW-0597">Phosphoprotein</keyword>
<comment type="caution">
    <text evidence="3">The sequence shown here is derived from an EMBL/GenBank/DDBJ whole genome shotgun (WGS) entry which is preliminary data.</text>
</comment>
<feature type="modified residue" description="4-aspartylphosphate" evidence="1">
    <location>
        <position position="62"/>
    </location>
</feature>
<dbReference type="Proteomes" id="UP001203607">
    <property type="component" value="Unassembled WGS sequence"/>
</dbReference>
<dbReference type="SUPFAM" id="SSF52172">
    <property type="entry name" value="CheY-like"/>
    <property type="match status" value="1"/>
</dbReference>
<protein>
    <submittedName>
        <fullName evidence="3">Response regulator</fullName>
    </submittedName>
</protein>
<evidence type="ECO:0000259" key="2">
    <source>
        <dbReference type="PROSITE" id="PS50110"/>
    </source>
</evidence>
<dbReference type="Pfam" id="PF00072">
    <property type="entry name" value="Response_reg"/>
    <property type="match status" value="1"/>
</dbReference>
<dbReference type="RefSeq" id="WP_249656490.1">
    <property type="nucleotide sequence ID" value="NZ_JAMFMA010000001.1"/>
</dbReference>
<dbReference type="PROSITE" id="PS50110">
    <property type="entry name" value="RESPONSE_REGULATORY"/>
    <property type="match status" value="1"/>
</dbReference>
<organism evidence="3 4">
    <name type="scientific">Flagellimonas spongiicola</name>
    <dbReference type="NCBI Taxonomy" id="2942208"/>
    <lineage>
        <taxon>Bacteria</taxon>
        <taxon>Pseudomonadati</taxon>
        <taxon>Bacteroidota</taxon>
        <taxon>Flavobacteriia</taxon>
        <taxon>Flavobacteriales</taxon>
        <taxon>Flavobacteriaceae</taxon>
        <taxon>Flagellimonas</taxon>
    </lineage>
</organism>
<name>A0ABT0PS86_9FLAO</name>
<dbReference type="EMBL" id="JAMFMA010000001">
    <property type="protein sequence ID" value="MCL6273313.1"/>
    <property type="molecule type" value="Genomic_DNA"/>
</dbReference>
<dbReference type="InterPro" id="IPR001789">
    <property type="entry name" value="Sig_transdc_resp-reg_receiver"/>
</dbReference>